<comment type="subcellular location">
    <subcellularLocation>
        <location evidence="1 9">Cell inner membrane</location>
        <topology evidence="1 9">Multi-pass membrane protein</topology>
    </subcellularLocation>
</comment>
<feature type="transmembrane region" description="Helical" evidence="9">
    <location>
        <begin position="42"/>
        <end position="66"/>
    </location>
</feature>
<gene>
    <name evidence="11" type="ORF">GCM10011498_00100</name>
</gene>
<keyword evidence="3" id="KW-1003">Cell membrane</keyword>
<feature type="transmembrane region" description="Helical" evidence="9">
    <location>
        <begin position="159"/>
        <end position="182"/>
    </location>
</feature>
<reference evidence="11" key="1">
    <citation type="journal article" date="2014" name="Int. J. Syst. Evol. Microbiol.">
        <title>Complete genome sequence of Corynebacterium casei LMG S-19264T (=DSM 44701T), isolated from a smear-ripened cheese.</title>
        <authorList>
            <consortium name="US DOE Joint Genome Institute (JGI-PGF)"/>
            <person name="Walter F."/>
            <person name="Albersmeier A."/>
            <person name="Kalinowski J."/>
            <person name="Ruckert C."/>
        </authorList>
    </citation>
    <scope>NUCLEOTIDE SEQUENCE</scope>
    <source>
        <strain evidence="11">CGMCC 1.15880</strain>
    </source>
</reference>
<comment type="caution">
    <text evidence="11">The sequence shown here is derived from an EMBL/GenBank/DDBJ whole genome shotgun (WGS) entry which is preliminary data.</text>
</comment>
<evidence type="ECO:0000259" key="10">
    <source>
        <dbReference type="Pfam" id="PF04290"/>
    </source>
</evidence>
<evidence type="ECO:0000256" key="6">
    <source>
        <dbReference type="ARBA" id="ARBA00022989"/>
    </source>
</evidence>
<dbReference type="EMBL" id="BMKA01000001">
    <property type="protein sequence ID" value="GGA04788.1"/>
    <property type="molecule type" value="Genomic_DNA"/>
</dbReference>
<comment type="similarity">
    <text evidence="8 9">Belongs to the TRAP transporter small permease family.</text>
</comment>
<protein>
    <recommendedName>
        <fullName evidence="9">TRAP transporter small permease protein</fullName>
    </recommendedName>
</protein>
<dbReference type="GO" id="GO:0005886">
    <property type="term" value="C:plasma membrane"/>
    <property type="evidence" value="ECO:0007669"/>
    <property type="project" value="UniProtKB-SubCell"/>
</dbReference>
<evidence type="ECO:0000256" key="4">
    <source>
        <dbReference type="ARBA" id="ARBA00022519"/>
    </source>
</evidence>
<dbReference type="AlphaFoldDB" id="A0A916VLP4"/>
<keyword evidence="2 9" id="KW-0813">Transport</keyword>
<keyword evidence="6 9" id="KW-1133">Transmembrane helix</keyword>
<dbReference type="PANTHER" id="PTHR35011:SF10">
    <property type="entry name" value="TRAP TRANSPORTER SMALL PERMEASE PROTEIN"/>
    <property type="match status" value="1"/>
</dbReference>
<evidence type="ECO:0000313" key="11">
    <source>
        <dbReference type="EMBL" id="GGA04788.1"/>
    </source>
</evidence>
<dbReference type="InterPro" id="IPR055348">
    <property type="entry name" value="DctQ"/>
</dbReference>
<comment type="subunit">
    <text evidence="9">The complex comprises the extracytoplasmic solute receptor protein and the two transmembrane proteins.</text>
</comment>
<evidence type="ECO:0000256" key="8">
    <source>
        <dbReference type="ARBA" id="ARBA00038436"/>
    </source>
</evidence>
<dbReference type="InterPro" id="IPR007387">
    <property type="entry name" value="TRAP_DctQ"/>
</dbReference>
<evidence type="ECO:0000256" key="3">
    <source>
        <dbReference type="ARBA" id="ARBA00022475"/>
    </source>
</evidence>
<evidence type="ECO:0000256" key="2">
    <source>
        <dbReference type="ARBA" id="ARBA00022448"/>
    </source>
</evidence>
<reference evidence="11" key="2">
    <citation type="submission" date="2020-09" db="EMBL/GenBank/DDBJ databases">
        <authorList>
            <person name="Sun Q."/>
            <person name="Zhou Y."/>
        </authorList>
    </citation>
    <scope>NUCLEOTIDE SEQUENCE</scope>
    <source>
        <strain evidence="11">CGMCC 1.15880</strain>
    </source>
</reference>
<name>A0A916VLP4_9RHOB</name>
<evidence type="ECO:0000313" key="12">
    <source>
        <dbReference type="Proteomes" id="UP000628017"/>
    </source>
</evidence>
<feature type="domain" description="Tripartite ATP-independent periplasmic transporters DctQ component" evidence="10">
    <location>
        <begin position="54"/>
        <end position="184"/>
    </location>
</feature>
<dbReference type="Proteomes" id="UP000628017">
    <property type="component" value="Unassembled WGS sequence"/>
</dbReference>
<keyword evidence="4 9" id="KW-0997">Cell inner membrane</keyword>
<evidence type="ECO:0000256" key="9">
    <source>
        <dbReference type="RuleBase" id="RU369079"/>
    </source>
</evidence>
<dbReference type="PANTHER" id="PTHR35011">
    <property type="entry name" value="2,3-DIKETO-L-GULONATE TRAP TRANSPORTER SMALL PERMEASE PROTEIN YIAM"/>
    <property type="match status" value="1"/>
</dbReference>
<evidence type="ECO:0000256" key="5">
    <source>
        <dbReference type="ARBA" id="ARBA00022692"/>
    </source>
</evidence>
<keyword evidence="7 9" id="KW-0472">Membrane</keyword>
<feature type="transmembrane region" description="Helical" evidence="9">
    <location>
        <begin position="78"/>
        <end position="95"/>
    </location>
</feature>
<proteinExistence type="inferred from homology"/>
<feature type="transmembrane region" description="Helical" evidence="9">
    <location>
        <begin position="115"/>
        <end position="138"/>
    </location>
</feature>
<evidence type="ECO:0000256" key="1">
    <source>
        <dbReference type="ARBA" id="ARBA00004429"/>
    </source>
</evidence>
<organism evidence="11 12">
    <name type="scientific">Neptunicoccus cionae</name>
    <dbReference type="NCBI Taxonomy" id="2035344"/>
    <lineage>
        <taxon>Bacteria</taxon>
        <taxon>Pseudomonadati</taxon>
        <taxon>Pseudomonadota</taxon>
        <taxon>Alphaproteobacteria</taxon>
        <taxon>Rhodobacterales</taxon>
        <taxon>Paracoccaceae</taxon>
        <taxon>Neptunicoccus</taxon>
    </lineage>
</organism>
<comment type="function">
    <text evidence="9">Part of the tripartite ATP-independent periplasmic (TRAP) transport system.</text>
</comment>
<dbReference type="Pfam" id="PF04290">
    <property type="entry name" value="DctQ"/>
    <property type="match status" value="1"/>
</dbReference>
<keyword evidence="5 9" id="KW-0812">Transmembrane</keyword>
<evidence type="ECO:0000256" key="7">
    <source>
        <dbReference type="ARBA" id="ARBA00023136"/>
    </source>
</evidence>
<sequence length="192" mass="20969">MQLAGGFDSGQGRPFCKSEQGTLPMTRMLGLYARFTSRLSDVAAHFAMLAIVLMAGHILLEIILRAVWSTSTFVMDEFVGYEVAAMTFLGLGAALDDKVLLRVNILLLPLKGWVRASAEILNAAVALSVFGFVTFFLIRQLIRSYERGTTSISILEVPLWIPQGLVVIGLLVFCIQLTGLIAQALHAPENIE</sequence>
<dbReference type="GO" id="GO:0015740">
    <property type="term" value="P:C4-dicarboxylate transport"/>
    <property type="evidence" value="ECO:0007669"/>
    <property type="project" value="TreeGrafter"/>
</dbReference>
<dbReference type="GO" id="GO:0022857">
    <property type="term" value="F:transmembrane transporter activity"/>
    <property type="evidence" value="ECO:0007669"/>
    <property type="project" value="UniProtKB-UniRule"/>
</dbReference>
<accession>A0A916VLP4</accession>
<keyword evidence="12" id="KW-1185">Reference proteome</keyword>